<sequence>MVHTSTTFDLCSTHTRMAIPGSHLPSPIRALFLLKFLSQSKAQSSLAFSKANLRWQSKAQSSLAIPKPNLPWQSKAQSSLAIPKTNLRW</sequence>
<dbReference type="EMBL" id="LXQA010321157">
    <property type="protein sequence ID" value="MCI43713.1"/>
    <property type="molecule type" value="Genomic_DNA"/>
</dbReference>
<evidence type="ECO:0000313" key="1">
    <source>
        <dbReference type="EMBL" id="MCI43713.1"/>
    </source>
</evidence>
<organism evidence="1 2">
    <name type="scientific">Trifolium medium</name>
    <dbReference type="NCBI Taxonomy" id="97028"/>
    <lineage>
        <taxon>Eukaryota</taxon>
        <taxon>Viridiplantae</taxon>
        <taxon>Streptophyta</taxon>
        <taxon>Embryophyta</taxon>
        <taxon>Tracheophyta</taxon>
        <taxon>Spermatophyta</taxon>
        <taxon>Magnoliopsida</taxon>
        <taxon>eudicotyledons</taxon>
        <taxon>Gunneridae</taxon>
        <taxon>Pentapetalae</taxon>
        <taxon>rosids</taxon>
        <taxon>fabids</taxon>
        <taxon>Fabales</taxon>
        <taxon>Fabaceae</taxon>
        <taxon>Papilionoideae</taxon>
        <taxon>50 kb inversion clade</taxon>
        <taxon>NPAAA clade</taxon>
        <taxon>Hologalegina</taxon>
        <taxon>IRL clade</taxon>
        <taxon>Trifolieae</taxon>
        <taxon>Trifolium</taxon>
    </lineage>
</organism>
<protein>
    <submittedName>
        <fullName evidence="1">Uncharacterized protein</fullName>
    </submittedName>
</protein>
<reference evidence="1 2" key="1">
    <citation type="journal article" date="2018" name="Front. Plant Sci.">
        <title>Red Clover (Trifolium pratense) and Zigzag Clover (T. medium) - A Picture of Genomic Similarities and Differences.</title>
        <authorList>
            <person name="Dluhosova J."/>
            <person name="Istvanek J."/>
            <person name="Nedelnik J."/>
            <person name="Repkova J."/>
        </authorList>
    </citation>
    <scope>NUCLEOTIDE SEQUENCE [LARGE SCALE GENOMIC DNA]</scope>
    <source>
        <strain evidence="2">cv. 10/8</strain>
        <tissue evidence="1">Leaf</tissue>
    </source>
</reference>
<accession>A0A392S487</accession>
<evidence type="ECO:0000313" key="2">
    <source>
        <dbReference type="Proteomes" id="UP000265520"/>
    </source>
</evidence>
<comment type="caution">
    <text evidence="1">The sequence shown here is derived from an EMBL/GenBank/DDBJ whole genome shotgun (WGS) entry which is preliminary data.</text>
</comment>
<dbReference type="Proteomes" id="UP000265520">
    <property type="component" value="Unassembled WGS sequence"/>
</dbReference>
<dbReference type="AlphaFoldDB" id="A0A392S487"/>
<name>A0A392S487_9FABA</name>
<keyword evidence="2" id="KW-1185">Reference proteome</keyword>
<proteinExistence type="predicted"/>